<name>A0A9Q1K9F0_9CARY</name>
<dbReference type="Gene3D" id="1.25.40.10">
    <property type="entry name" value="Tetratricopeptide repeat domain"/>
    <property type="match status" value="2"/>
</dbReference>
<sequence>MHLPRDIPAYASLLDFCSTTKNLQKLHQLHAQTIKRGISYNDFIRAKLVSAYASCAQLPVAHFIFSLSNRQSTFLYNTLIRGYASIKDFHHSLSCFGQMILARKPIDANTLPAVLKSVAGLSLPRIGRRVHGHGGLVDKGKEYFEMMKERFGLRPSMEHYTCMVDMLGRARRVDEARDVIERMEMEPDEALWRALLGACRIHGRFEITVRGKFLRLSAD</sequence>
<dbReference type="Proteomes" id="UP001153076">
    <property type="component" value="Unassembled WGS sequence"/>
</dbReference>
<evidence type="ECO:0000313" key="3">
    <source>
        <dbReference type="Proteomes" id="UP001153076"/>
    </source>
</evidence>
<dbReference type="InterPro" id="IPR011990">
    <property type="entry name" value="TPR-like_helical_dom_sf"/>
</dbReference>
<proteinExistence type="predicted"/>
<dbReference type="Pfam" id="PF01535">
    <property type="entry name" value="PPR"/>
    <property type="match status" value="3"/>
</dbReference>
<gene>
    <name evidence="2" type="ORF">Cgig2_022461</name>
</gene>
<dbReference type="InterPro" id="IPR002885">
    <property type="entry name" value="PPR_rpt"/>
</dbReference>
<dbReference type="AlphaFoldDB" id="A0A9Q1K9F0"/>
<keyword evidence="3" id="KW-1185">Reference proteome</keyword>
<keyword evidence="1" id="KW-0677">Repeat</keyword>
<dbReference type="InterPro" id="IPR046960">
    <property type="entry name" value="PPR_At4g14850-like_plant"/>
</dbReference>
<dbReference type="PANTHER" id="PTHR47926">
    <property type="entry name" value="PENTATRICOPEPTIDE REPEAT-CONTAINING PROTEIN"/>
    <property type="match status" value="1"/>
</dbReference>
<evidence type="ECO:0000313" key="2">
    <source>
        <dbReference type="EMBL" id="KAJ8439324.1"/>
    </source>
</evidence>
<organism evidence="2 3">
    <name type="scientific">Carnegiea gigantea</name>
    <dbReference type="NCBI Taxonomy" id="171969"/>
    <lineage>
        <taxon>Eukaryota</taxon>
        <taxon>Viridiplantae</taxon>
        <taxon>Streptophyta</taxon>
        <taxon>Embryophyta</taxon>
        <taxon>Tracheophyta</taxon>
        <taxon>Spermatophyta</taxon>
        <taxon>Magnoliopsida</taxon>
        <taxon>eudicotyledons</taxon>
        <taxon>Gunneridae</taxon>
        <taxon>Pentapetalae</taxon>
        <taxon>Caryophyllales</taxon>
        <taxon>Cactineae</taxon>
        <taxon>Cactaceae</taxon>
        <taxon>Cactoideae</taxon>
        <taxon>Echinocereeae</taxon>
        <taxon>Carnegiea</taxon>
    </lineage>
</organism>
<reference evidence="2" key="1">
    <citation type="submission" date="2022-04" db="EMBL/GenBank/DDBJ databases">
        <title>Carnegiea gigantea Genome sequencing and assembly v2.</title>
        <authorList>
            <person name="Copetti D."/>
            <person name="Sanderson M.J."/>
            <person name="Burquez A."/>
            <person name="Wojciechowski M.F."/>
        </authorList>
    </citation>
    <scope>NUCLEOTIDE SEQUENCE</scope>
    <source>
        <strain evidence="2">SGP5-SGP5p</strain>
        <tissue evidence="2">Aerial part</tissue>
    </source>
</reference>
<accession>A0A9Q1K9F0</accession>
<dbReference type="OrthoDB" id="1731741at2759"/>
<dbReference type="GO" id="GO:0003723">
    <property type="term" value="F:RNA binding"/>
    <property type="evidence" value="ECO:0007669"/>
    <property type="project" value="InterPro"/>
</dbReference>
<evidence type="ECO:0008006" key="4">
    <source>
        <dbReference type="Google" id="ProtNLM"/>
    </source>
</evidence>
<comment type="caution">
    <text evidence="2">The sequence shown here is derived from an EMBL/GenBank/DDBJ whole genome shotgun (WGS) entry which is preliminary data.</text>
</comment>
<evidence type="ECO:0000256" key="1">
    <source>
        <dbReference type="ARBA" id="ARBA00022737"/>
    </source>
</evidence>
<protein>
    <recommendedName>
        <fullName evidence="4">Pentatricopeptide repeat-containing protein</fullName>
    </recommendedName>
</protein>
<dbReference type="GO" id="GO:0009451">
    <property type="term" value="P:RNA modification"/>
    <property type="evidence" value="ECO:0007669"/>
    <property type="project" value="InterPro"/>
</dbReference>
<dbReference type="NCBIfam" id="TIGR00756">
    <property type="entry name" value="PPR"/>
    <property type="match status" value="2"/>
</dbReference>
<dbReference type="EMBL" id="JAKOGI010000222">
    <property type="protein sequence ID" value="KAJ8439324.1"/>
    <property type="molecule type" value="Genomic_DNA"/>
</dbReference>